<evidence type="ECO:0000313" key="2">
    <source>
        <dbReference type="Proteomes" id="UP000288805"/>
    </source>
</evidence>
<reference evidence="1 2" key="1">
    <citation type="journal article" date="2018" name="PLoS Genet.">
        <title>Population sequencing reveals clonal diversity and ancestral inbreeding in the grapevine cultivar Chardonnay.</title>
        <authorList>
            <person name="Roach M.J."/>
            <person name="Johnson D.L."/>
            <person name="Bohlmann J."/>
            <person name="van Vuuren H.J."/>
            <person name="Jones S.J."/>
            <person name="Pretorius I.S."/>
            <person name="Schmidt S.A."/>
            <person name="Borneman A.R."/>
        </authorList>
    </citation>
    <scope>NUCLEOTIDE SEQUENCE [LARGE SCALE GENOMIC DNA]</scope>
    <source>
        <strain evidence="2">cv. Chardonnay</strain>
        <tissue evidence="1">Leaf</tissue>
    </source>
</reference>
<protein>
    <submittedName>
        <fullName evidence="1">Uncharacterized protein</fullName>
    </submittedName>
</protein>
<gene>
    <name evidence="1" type="ORF">CK203_074028</name>
</gene>
<dbReference type="AlphaFoldDB" id="A0A438E7T0"/>
<sequence length="276" mass="31763">MQKADLAYLQETKVQEMTLNLVKSLGVGRFLEWDAVEARGVTSGVVFMANRILKLIGQLKGETEKNFGQIRGTHIHGVAGVNNQLSPRFDRFLVLKAWENHFSNLSQSYSRRGEKRGNPFRGSFNFIPTSKPKSLKRDLKVWNKEIFENVAIRKEKALALIDYWDHKEKEAILSMEEVRPVKKLLKSLTSVGTNYSETKVKRILVKGREEVMESSFSEVLEALTGLYWDKALGPNGFSMVFWKFSWDFVKNEEIGLFREFYEHGLEGRGGTPFVFR</sequence>
<dbReference type="EMBL" id="QGNW01001367">
    <property type="protein sequence ID" value="RVW43753.1"/>
    <property type="molecule type" value="Genomic_DNA"/>
</dbReference>
<accession>A0A438E7T0</accession>
<name>A0A438E7T0_VITVI</name>
<evidence type="ECO:0000313" key="1">
    <source>
        <dbReference type="EMBL" id="RVW43753.1"/>
    </source>
</evidence>
<comment type="caution">
    <text evidence="1">The sequence shown here is derived from an EMBL/GenBank/DDBJ whole genome shotgun (WGS) entry which is preliminary data.</text>
</comment>
<proteinExistence type="predicted"/>
<organism evidence="1 2">
    <name type="scientific">Vitis vinifera</name>
    <name type="common">Grape</name>
    <dbReference type="NCBI Taxonomy" id="29760"/>
    <lineage>
        <taxon>Eukaryota</taxon>
        <taxon>Viridiplantae</taxon>
        <taxon>Streptophyta</taxon>
        <taxon>Embryophyta</taxon>
        <taxon>Tracheophyta</taxon>
        <taxon>Spermatophyta</taxon>
        <taxon>Magnoliopsida</taxon>
        <taxon>eudicotyledons</taxon>
        <taxon>Gunneridae</taxon>
        <taxon>Pentapetalae</taxon>
        <taxon>rosids</taxon>
        <taxon>Vitales</taxon>
        <taxon>Vitaceae</taxon>
        <taxon>Viteae</taxon>
        <taxon>Vitis</taxon>
    </lineage>
</organism>
<dbReference type="Proteomes" id="UP000288805">
    <property type="component" value="Unassembled WGS sequence"/>
</dbReference>